<dbReference type="InterPro" id="IPR024975">
    <property type="entry name" value="NOV_C"/>
</dbReference>
<proteinExistence type="predicted"/>
<dbReference type="Pfam" id="PF12102">
    <property type="entry name" value="MrcB_N"/>
    <property type="match status" value="1"/>
</dbReference>
<dbReference type="OrthoDB" id="9781481at2"/>
<reference evidence="4" key="1">
    <citation type="submission" date="2016-10" db="EMBL/GenBank/DDBJ databases">
        <authorList>
            <person name="Varghese N."/>
            <person name="Submissions S."/>
        </authorList>
    </citation>
    <scope>NUCLEOTIDE SEQUENCE [LARGE SCALE GENOMIC DNA]</scope>
    <source>
        <strain evidence="4">CCM7597</strain>
    </source>
</reference>
<feature type="domain" description="Protein NO VEIN C-terminal" evidence="2">
    <location>
        <begin position="255"/>
        <end position="343"/>
    </location>
</feature>
<organism evidence="3 4">
    <name type="scientific">Thalassobacillus cyri</name>
    <dbReference type="NCBI Taxonomy" id="571932"/>
    <lineage>
        <taxon>Bacteria</taxon>
        <taxon>Bacillati</taxon>
        <taxon>Bacillota</taxon>
        <taxon>Bacilli</taxon>
        <taxon>Bacillales</taxon>
        <taxon>Bacillaceae</taxon>
        <taxon>Thalassobacillus</taxon>
    </lineage>
</organism>
<dbReference type="EMBL" id="FNQR01000001">
    <property type="protein sequence ID" value="SDZ79715.1"/>
    <property type="molecule type" value="Genomic_DNA"/>
</dbReference>
<accession>A0A1H3VXX1</accession>
<evidence type="ECO:0000259" key="1">
    <source>
        <dbReference type="Pfam" id="PF12102"/>
    </source>
</evidence>
<keyword evidence="4" id="KW-1185">Reference proteome</keyword>
<dbReference type="InterPro" id="IPR021961">
    <property type="entry name" value="McrB_DNA-bd"/>
</dbReference>
<dbReference type="AlphaFoldDB" id="A0A1H3VXX1"/>
<protein>
    <submittedName>
        <fullName evidence="3">Uncharacterized protein</fullName>
    </submittedName>
</protein>
<evidence type="ECO:0000313" key="4">
    <source>
        <dbReference type="Proteomes" id="UP000198584"/>
    </source>
</evidence>
<gene>
    <name evidence="3" type="ORF">SAMN05421743_101236</name>
</gene>
<evidence type="ECO:0000313" key="3">
    <source>
        <dbReference type="EMBL" id="SDZ79715.1"/>
    </source>
</evidence>
<dbReference type="Gene3D" id="3.30.920.90">
    <property type="match status" value="1"/>
</dbReference>
<name>A0A1H3VXX1_9BACI</name>
<sequence>MDKKLLLTKSEIQLLKEYKFTESGEISAKVDKRQDAHKLFVNRLPILLEKLLGKKGVQINDYQIRSSVGEGRMAEVYWIAFLNKNYVPMNSVGNLTTQHGVYVVLLFDRELENAYLAIGNGAEFLSPNELKNMSKNQINMIKDKIVGDRVLVNSDFSLNLGKGSRPKRYGKGVSVYIKYRVDKINLIQLGNDFLTLESLLEYITLGPGLEEIEGELLTSTDLINKRRYTGIDVSKYERLRELRNKRNKEVGTMAEQFIYDLETERLAAYNLSLNFEIKWVGKKVDGLGYDVESFFPDGTRKYIEVKGTSKINTKFSFFFTNNELMKAKELGKQYVLAFVQVDKLSNQCELLEEIKDPYIFLSNNLKPNSYKGEYKAQRS</sequence>
<dbReference type="Pfam" id="PF13020">
    <property type="entry name" value="NOV_C"/>
    <property type="match status" value="1"/>
</dbReference>
<evidence type="ECO:0000259" key="2">
    <source>
        <dbReference type="Pfam" id="PF13020"/>
    </source>
</evidence>
<dbReference type="STRING" id="571932.SAMN05421743_101236"/>
<dbReference type="RefSeq" id="WP_093041347.1">
    <property type="nucleotide sequence ID" value="NZ_FNQR01000001.1"/>
</dbReference>
<dbReference type="Proteomes" id="UP000198584">
    <property type="component" value="Unassembled WGS sequence"/>
</dbReference>
<feature type="domain" description="Type IV methyl-directed restriction enzyme EcoKMcrB subunit DNA-binding" evidence="1">
    <location>
        <begin position="34"/>
        <end position="185"/>
    </location>
</feature>